<dbReference type="AlphaFoldDB" id="A0A084VLF3"/>
<dbReference type="EMBL" id="ATLV01014485">
    <property type="status" value="NOT_ANNOTATED_CDS"/>
    <property type="molecule type" value="Genomic_DNA"/>
</dbReference>
<reference evidence="3" key="2">
    <citation type="submission" date="2020-05" db="UniProtKB">
        <authorList>
            <consortium name="EnsemblMetazoa"/>
        </authorList>
    </citation>
    <scope>IDENTIFICATION</scope>
</reference>
<keyword evidence="4" id="KW-1185">Reference proteome</keyword>
<protein>
    <submittedName>
        <fullName evidence="2 3">Uncharacterized protein</fullName>
    </submittedName>
</protein>
<evidence type="ECO:0000313" key="4">
    <source>
        <dbReference type="Proteomes" id="UP000030765"/>
    </source>
</evidence>
<gene>
    <name evidence="2" type="ORF">ZHAS_00006257</name>
</gene>
<proteinExistence type="predicted"/>
<dbReference type="VEuPathDB" id="VectorBase:ASIC006257"/>
<dbReference type="Proteomes" id="UP000030765">
    <property type="component" value="Unassembled WGS sequence"/>
</dbReference>
<sequence>MLLRQHEDTNNAYGRDGVGYLLRSIRAARRDHPRGLPRTRLRARSEDKATQSEGKRHATYKVQILPIVGAATKTRRPRARITPHS</sequence>
<accession>A0A084VLF3</accession>
<evidence type="ECO:0000256" key="1">
    <source>
        <dbReference type="SAM" id="MobiDB-lite"/>
    </source>
</evidence>
<feature type="compositionally biased region" description="Basic and acidic residues" evidence="1">
    <location>
        <begin position="43"/>
        <end position="56"/>
    </location>
</feature>
<dbReference type="EMBL" id="KE524974">
    <property type="protein sequence ID" value="KFB38797.1"/>
    <property type="molecule type" value="Genomic_DNA"/>
</dbReference>
<dbReference type="EnsemblMetazoa" id="ASIC006257-RA">
    <property type="protein sequence ID" value="ASIC006257-PA"/>
    <property type="gene ID" value="ASIC006257"/>
</dbReference>
<evidence type="ECO:0000313" key="2">
    <source>
        <dbReference type="EMBL" id="KFB38797.1"/>
    </source>
</evidence>
<evidence type="ECO:0000313" key="3">
    <source>
        <dbReference type="EnsemblMetazoa" id="ASIC006257-PA"/>
    </source>
</evidence>
<reference evidence="2 4" key="1">
    <citation type="journal article" date="2014" name="BMC Genomics">
        <title>Genome sequence of Anopheles sinensis provides insight into genetics basis of mosquito competence for malaria parasites.</title>
        <authorList>
            <person name="Zhou D."/>
            <person name="Zhang D."/>
            <person name="Ding G."/>
            <person name="Shi L."/>
            <person name="Hou Q."/>
            <person name="Ye Y."/>
            <person name="Xu Y."/>
            <person name="Zhou H."/>
            <person name="Xiong C."/>
            <person name="Li S."/>
            <person name="Yu J."/>
            <person name="Hong S."/>
            <person name="Yu X."/>
            <person name="Zou P."/>
            <person name="Chen C."/>
            <person name="Chang X."/>
            <person name="Wang W."/>
            <person name="Lv Y."/>
            <person name="Sun Y."/>
            <person name="Ma L."/>
            <person name="Shen B."/>
            <person name="Zhu C."/>
        </authorList>
    </citation>
    <scope>NUCLEOTIDE SEQUENCE [LARGE SCALE GENOMIC DNA]</scope>
</reference>
<name>A0A084VLF3_ANOSI</name>
<feature type="region of interest" description="Disordered" evidence="1">
    <location>
        <begin position="31"/>
        <end position="57"/>
    </location>
</feature>
<organism evidence="2">
    <name type="scientific">Anopheles sinensis</name>
    <name type="common">Mosquito</name>
    <dbReference type="NCBI Taxonomy" id="74873"/>
    <lineage>
        <taxon>Eukaryota</taxon>
        <taxon>Metazoa</taxon>
        <taxon>Ecdysozoa</taxon>
        <taxon>Arthropoda</taxon>
        <taxon>Hexapoda</taxon>
        <taxon>Insecta</taxon>
        <taxon>Pterygota</taxon>
        <taxon>Neoptera</taxon>
        <taxon>Endopterygota</taxon>
        <taxon>Diptera</taxon>
        <taxon>Nematocera</taxon>
        <taxon>Culicoidea</taxon>
        <taxon>Culicidae</taxon>
        <taxon>Anophelinae</taxon>
        <taxon>Anopheles</taxon>
    </lineage>
</organism>